<sequence>MPTPAQLLVPSFVAVDFETANRAGAESACQIALVSVVEGQIAGRYTTYLLPPEEYGHFEFTYLHGIDEETVANAPTWHEVAEDIADFVDQRPVYAHNASFDQGVWRALDRYYQLETMPPEFYCSYRTAQKLVPNLINYKLPTVVHALDPAFNLDHHQADSDAEACARIIIALQQKLKRLGY</sequence>
<keyword evidence="4" id="KW-1185">Reference proteome</keyword>
<dbReference type="Gene3D" id="3.30.420.10">
    <property type="entry name" value="Ribonuclease H-like superfamily/Ribonuclease H"/>
    <property type="match status" value="1"/>
</dbReference>
<reference evidence="3 4" key="1">
    <citation type="submission" date="2016-10" db="EMBL/GenBank/DDBJ databases">
        <title>Actinomyces aegypiusis sp. nov., isolated from the Aegypius monachus in Qinghai Tibet Plateau China.</title>
        <authorList>
            <person name="Wang Y."/>
        </authorList>
    </citation>
    <scope>NUCLEOTIDE SEQUENCE [LARGE SCALE GENOMIC DNA]</scope>
    <source>
        <strain evidence="3 4">VUL4_3</strain>
    </source>
</reference>
<dbReference type="PANTHER" id="PTHR30231">
    <property type="entry name" value="DNA POLYMERASE III SUBUNIT EPSILON"/>
    <property type="match status" value="1"/>
</dbReference>
<gene>
    <name evidence="3" type="ORF">BK816_04885</name>
</gene>
<dbReference type="EMBL" id="CP017812">
    <property type="protein sequence ID" value="AOZ73475.1"/>
    <property type="molecule type" value="Genomic_DNA"/>
</dbReference>
<keyword evidence="1" id="KW-0540">Nuclease</keyword>
<evidence type="ECO:0000313" key="4">
    <source>
        <dbReference type="Proteomes" id="UP000176288"/>
    </source>
</evidence>
<evidence type="ECO:0000256" key="1">
    <source>
        <dbReference type="ARBA" id="ARBA00022839"/>
    </source>
</evidence>
<keyword evidence="1" id="KW-0269">Exonuclease</keyword>
<dbReference type="SUPFAM" id="SSF53098">
    <property type="entry name" value="Ribonuclease H-like"/>
    <property type="match status" value="1"/>
</dbReference>
<protein>
    <submittedName>
        <fullName evidence="3">DNA polymerase III subunit epsilon</fullName>
    </submittedName>
</protein>
<dbReference type="KEGG" id="avu:BK816_04885"/>
<dbReference type="FunFam" id="3.30.420.10:FF:000045">
    <property type="entry name" value="3'-5' exonuclease DinG"/>
    <property type="match status" value="1"/>
</dbReference>
<dbReference type="GO" id="GO:0005829">
    <property type="term" value="C:cytosol"/>
    <property type="evidence" value="ECO:0007669"/>
    <property type="project" value="TreeGrafter"/>
</dbReference>
<dbReference type="AlphaFoldDB" id="A0A1D9MMG7"/>
<feature type="domain" description="Exonuclease" evidence="2">
    <location>
        <begin position="11"/>
        <end position="178"/>
    </location>
</feature>
<dbReference type="STRING" id="1912795.BK816_04885"/>
<name>A0A1D9MMG7_9ACTO</name>
<accession>A0A1D9MMG7</accession>
<dbReference type="CDD" id="cd06130">
    <property type="entry name" value="DNA_pol_III_epsilon_like"/>
    <property type="match status" value="1"/>
</dbReference>
<dbReference type="Pfam" id="PF00929">
    <property type="entry name" value="RNase_T"/>
    <property type="match status" value="1"/>
</dbReference>
<dbReference type="SMART" id="SM00479">
    <property type="entry name" value="EXOIII"/>
    <property type="match status" value="1"/>
</dbReference>
<organism evidence="3 4">
    <name type="scientific">Boudabousia tangfeifanii</name>
    <dbReference type="NCBI Taxonomy" id="1912795"/>
    <lineage>
        <taxon>Bacteria</taxon>
        <taxon>Bacillati</taxon>
        <taxon>Actinomycetota</taxon>
        <taxon>Actinomycetes</taxon>
        <taxon>Actinomycetales</taxon>
        <taxon>Actinomycetaceae</taxon>
        <taxon>Boudabousia</taxon>
    </lineage>
</organism>
<dbReference type="GO" id="GO:0003676">
    <property type="term" value="F:nucleic acid binding"/>
    <property type="evidence" value="ECO:0007669"/>
    <property type="project" value="InterPro"/>
</dbReference>
<proteinExistence type="predicted"/>
<dbReference type="GO" id="GO:0008408">
    <property type="term" value="F:3'-5' exonuclease activity"/>
    <property type="evidence" value="ECO:0007669"/>
    <property type="project" value="TreeGrafter"/>
</dbReference>
<dbReference type="InterPro" id="IPR036397">
    <property type="entry name" value="RNaseH_sf"/>
</dbReference>
<evidence type="ECO:0000313" key="3">
    <source>
        <dbReference type="EMBL" id="AOZ73475.1"/>
    </source>
</evidence>
<keyword evidence="1" id="KW-0378">Hydrolase</keyword>
<evidence type="ECO:0000259" key="2">
    <source>
        <dbReference type="SMART" id="SM00479"/>
    </source>
</evidence>
<dbReference type="InterPro" id="IPR013520">
    <property type="entry name" value="Ribonucl_H"/>
</dbReference>
<dbReference type="Proteomes" id="UP000176288">
    <property type="component" value="Chromosome"/>
</dbReference>
<dbReference type="PANTHER" id="PTHR30231:SF42">
    <property type="entry name" value="EXONUCLEASE"/>
    <property type="match status" value="1"/>
</dbReference>
<dbReference type="InterPro" id="IPR012337">
    <property type="entry name" value="RNaseH-like_sf"/>
</dbReference>